<dbReference type="PANTHER" id="PTHR10338:SF108">
    <property type="entry name" value="INTER-ALPHA-TRYPSIN INHIBITOR HEAVY CHAIN H4-LIKE PROTEIN"/>
    <property type="match status" value="1"/>
</dbReference>
<evidence type="ECO:0000259" key="1">
    <source>
        <dbReference type="PROSITE" id="PS50234"/>
    </source>
</evidence>
<name>A0AAV4GVC5_9GAST</name>
<protein>
    <submittedName>
        <fullName evidence="2">Inter-alpha-trypsin inhibitor heavy chain H2-like</fullName>
    </submittedName>
</protein>
<evidence type="ECO:0000313" key="2">
    <source>
        <dbReference type="EMBL" id="GFR89677.1"/>
    </source>
</evidence>
<dbReference type="InterPro" id="IPR002035">
    <property type="entry name" value="VWF_A"/>
</dbReference>
<comment type="caution">
    <text evidence="2">The sequence shown here is derived from an EMBL/GenBank/DDBJ whole genome shotgun (WGS) entry which is preliminary data.</text>
</comment>
<dbReference type="InterPro" id="IPR050934">
    <property type="entry name" value="ITIH"/>
</dbReference>
<dbReference type="Pfam" id="PF00092">
    <property type="entry name" value="VWA"/>
    <property type="match status" value="1"/>
</dbReference>
<sequence>MIIINNIIKRLQLRTRVKYNFAKTNLELLVENTGHSTQALGFDVSLLKDEFITNLYVTVDGIKWKTSFQNRSAQEIDSRDALDLATSVLHLNMASESNYGTLYQIAVNVPPKKTADFRFESLRLLERRQNKYKLDVYVSFEVSVERLMAYTGLYLANGMGTDRVETTEEQDVEDITDKGDKWFMPEMNLSQWRYYDVMVPSDKTLKWTVRYSVQRMNKLGRCGIDYDGHFVHLVNVMNQPEVPKDVIFVLDNSGSMFGDKMKKLRQAMGNVIDNMKYRWNTNAKYTVIMYGGYLRQSWVGLKSTQYYTSRAKNFINRKVSQGMSDIKQALSHALDVCKSRNTMDRKRSPVRMIIFLTDGVPSKGETRTENIVRFITTKNKGDCSIFSLAYGKDADLHFLNSLSINNFGFVRKIYETEDAAIQIEKAVKEIISVTLKEMKVEYQNGITKHVSTPTHPFTLSQTEYLITGRVKKGRSATFYFQVEGRKGRTGTMWKSIKLPCAYESHIHSAVKHMWVYQRLRKLMWERDLVAEKNVVPKNVKIARIKEFSLENHFVTPYTTFEIEQPEIRGNSHQLVRLHQVDLGYMVPVDFSILKPFYRVDEADFPHISGPRVASTPAFRHTRTNKIAHSRGTLNAMTLEIVPTSPFFTTTRSVCVAAYRWQDGGIYKLFQDEPNGVIITLWQCMNKKKCGKQKLEIKHRNKTLIVELGRTPKWSTFLKPHGHKFGLQEEKRKGEYLFLEEYGRVRVEIYKNLDPKISKMNYELKVKLLPVYTFPVRNLSGLLGNLATRDRDDTDDSNKANLCSGNKVLYLLRLGNAQAKKLGS</sequence>
<dbReference type="PROSITE" id="PS50234">
    <property type="entry name" value="VWFA"/>
    <property type="match status" value="1"/>
</dbReference>
<gene>
    <name evidence="2" type="ORF">ElyMa_002548200</name>
</gene>
<dbReference type="Proteomes" id="UP000762676">
    <property type="component" value="Unassembled WGS sequence"/>
</dbReference>
<accession>A0AAV4GVC5</accession>
<reference evidence="2 3" key="1">
    <citation type="journal article" date="2021" name="Elife">
        <title>Chloroplast acquisition without the gene transfer in kleptoplastic sea slugs, Plakobranchus ocellatus.</title>
        <authorList>
            <person name="Maeda T."/>
            <person name="Takahashi S."/>
            <person name="Yoshida T."/>
            <person name="Shimamura S."/>
            <person name="Takaki Y."/>
            <person name="Nagai Y."/>
            <person name="Toyoda A."/>
            <person name="Suzuki Y."/>
            <person name="Arimoto A."/>
            <person name="Ishii H."/>
            <person name="Satoh N."/>
            <person name="Nishiyama T."/>
            <person name="Hasebe M."/>
            <person name="Maruyama T."/>
            <person name="Minagawa J."/>
            <person name="Obokata J."/>
            <person name="Shigenobu S."/>
        </authorList>
    </citation>
    <scope>NUCLEOTIDE SEQUENCE [LARGE SCALE GENOMIC DNA]</scope>
</reference>
<evidence type="ECO:0000313" key="3">
    <source>
        <dbReference type="Proteomes" id="UP000762676"/>
    </source>
</evidence>
<dbReference type="PANTHER" id="PTHR10338">
    <property type="entry name" value="INTER-ALPHA-TRYPSIN INHIBITOR HEAVY CHAIN FAMILY MEMBER"/>
    <property type="match status" value="1"/>
</dbReference>
<dbReference type="SMART" id="SM00327">
    <property type="entry name" value="VWA"/>
    <property type="match status" value="1"/>
</dbReference>
<dbReference type="AlphaFoldDB" id="A0AAV4GVC5"/>
<organism evidence="2 3">
    <name type="scientific">Elysia marginata</name>
    <dbReference type="NCBI Taxonomy" id="1093978"/>
    <lineage>
        <taxon>Eukaryota</taxon>
        <taxon>Metazoa</taxon>
        <taxon>Spiralia</taxon>
        <taxon>Lophotrochozoa</taxon>
        <taxon>Mollusca</taxon>
        <taxon>Gastropoda</taxon>
        <taxon>Heterobranchia</taxon>
        <taxon>Euthyneura</taxon>
        <taxon>Panpulmonata</taxon>
        <taxon>Sacoglossa</taxon>
        <taxon>Placobranchoidea</taxon>
        <taxon>Plakobranchidae</taxon>
        <taxon>Elysia</taxon>
    </lineage>
</organism>
<dbReference type="SUPFAM" id="SSF53300">
    <property type="entry name" value="vWA-like"/>
    <property type="match status" value="1"/>
</dbReference>
<dbReference type="Gene3D" id="3.40.50.410">
    <property type="entry name" value="von Willebrand factor, type A domain"/>
    <property type="match status" value="1"/>
</dbReference>
<dbReference type="InterPro" id="IPR013694">
    <property type="entry name" value="VIT"/>
</dbReference>
<dbReference type="Pfam" id="PF08487">
    <property type="entry name" value="VIT"/>
    <property type="match status" value="1"/>
</dbReference>
<dbReference type="InterPro" id="IPR036465">
    <property type="entry name" value="vWFA_dom_sf"/>
</dbReference>
<dbReference type="EMBL" id="BMAT01005247">
    <property type="protein sequence ID" value="GFR89677.1"/>
    <property type="molecule type" value="Genomic_DNA"/>
</dbReference>
<proteinExistence type="predicted"/>
<keyword evidence="3" id="KW-1185">Reference proteome</keyword>
<feature type="domain" description="VWFA" evidence="1">
    <location>
        <begin position="245"/>
        <end position="430"/>
    </location>
</feature>